<dbReference type="InterPro" id="IPR000515">
    <property type="entry name" value="MetI-like"/>
</dbReference>
<evidence type="ECO:0000313" key="12">
    <source>
        <dbReference type="EMBL" id="MCK0086291.1"/>
    </source>
</evidence>
<evidence type="ECO:0000256" key="10">
    <source>
        <dbReference type="RuleBase" id="RU365097"/>
    </source>
</evidence>
<dbReference type="GO" id="GO:0005886">
    <property type="term" value="C:plasma membrane"/>
    <property type="evidence" value="ECO:0007669"/>
    <property type="project" value="UniProtKB-SubCell"/>
</dbReference>
<dbReference type="GO" id="GO:0015098">
    <property type="term" value="F:molybdate ion transmembrane transporter activity"/>
    <property type="evidence" value="ECO:0007669"/>
    <property type="project" value="UniProtKB-UniRule"/>
</dbReference>
<feature type="transmembrane region" description="Helical" evidence="9">
    <location>
        <begin position="80"/>
        <end position="100"/>
    </location>
</feature>
<protein>
    <recommendedName>
        <fullName evidence="10">Molybdenum transport system permease</fullName>
    </recommendedName>
</protein>
<name>A0AAW6AVM3_CLOSY</name>
<dbReference type="Proteomes" id="UP001203136">
    <property type="component" value="Unassembled WGS sequence"/>
</dbReference>
<evidence type="ECO:0000256" key="9">
    <source>
        <dbReference type="RuleBase" id="RU363032"/>
    </source>
</evidence>
<sequence length="221" mass="23833">MDFSPVIISLKTAVCALLIVFPAGTLLAWQVMNIQRQRLKIVMDSLLTLPLVLPPTVAGLLLLCLFGVNRPLGRFFLDVFGVKIAFSFASTVIASAFVSFPMMYRSARGAFEQVDPHLLDAARTLGMGETKIFLRILLPNSIPGLLSGSVLAFTRGLGEFGATAMLAGNIAGRTRTLPLAVYSETASGRMDTALVYAGILMVFAFASLLLMSRAGNTKWRN</sequence>
<keyword evidence="5 10" id="KW-0500">Molybdenum</keyword>
<dbReference type="Pfam" id="PF00528">
    <property type="entry name" value="BPD_transp_1"/>
    <property type="match status" value="1"/>
</dbReference>
<comment type="function">
    <text evidence="10">Part of the binding-protein-dependent transport system for molybdenum; probably responsible for the translocation of the substrate across the membrane.</text>
</comment>
<dbReference type="SUPFAM" id="SSF161098">
    <property type="entry name" value="MetI-like"/>
    <property type="match status" value="1"/>
</dbReference>
<dbReference type="Gene3D" id="1.10.3720.10">
    <property type="entry name" value="MetI-like"/>
    <property type="match status" value="1"/>
</dbReference>
<dbReference type="GeneID" id="57970557"/>
<dbReference type="AlphaFoldDB" id="A0AAW6AVM3"/>
<comment type="similarity">
    <text evidence="2 10">Belongs to the binding-protein-dependent transport system permease family. CysTW subfamily.</text>
</comment>
<dbReference type="CDD" id="cd06261">
    <property type="entry name" value="TM_PBP2"/>
    <property type="match status" value="1"/>
</dbReference>
<keyword evidence="7 9" id="KW-1133">Transmembrane helix</keyword>
<dbReference type="Proteomes" id="UP001300871">
    <property type="component" value="Unassembled WGS sequence"/>
</dbReference>
<feature type="transmembrane region" description="Helical" evidence="9">
    <location>
        <begin position="193"/>
        <end position="211"/>
    </location>
</feature>
<comment type="subcellular location">
    <subcellularLocation>
        <location evidence="1 9">Cell membrane</location>
        <topology evidence="1 9">Multi-pass membrane protein</topology>
    </subcellularLocation>
</comment>
<dbReference type="EMBL" id="JAQLGM010000012">
    <property type="protein sequence ID" value="MDB1999974.1"/>
    <property type="molecule type" value="Genomic_DNA"/>
</dbReference>
<feature type="transmembrane region" description="Helical" evidence="9">
    <location>
        <begin position="6"/>
        <end position="29"/>
    </location>
</feature>
<keyword evidence="6 9" id="KW-0812">Transmembrane</keyword>
<reference evidence="13" key="2">
    <citation type="submission" date="2023-01" db="EMBL/GenBank/DDBJ databases">
        <title>Human gut microbiome strain richness.</title>
        <authorList>
            <person name="Chen-Liaw A."/>
        </authorList>
    </citation>
    <scope>NUCLEOTIDE SEQUENCE</scope>
    <source>
        <strain evidence="13">B1_m1001713B170214d0_201011</strain>
    </source>
</reference>
<evidence type="ECO:0000256" key="5">
    <source>
        <dbReference type="ARBA" id="ARBA00022505"/>
    </source>
</evidence>
<dbReference type="PROSITE" id="PS50928">
    <property type="entry name" value="ABC_TM1"/>
    <property type="match status" value="1"/>
</dbReference>
<dbReference type="InterPro" id="IPR035906">
    <property type="entry name" value="MetI-like_sf"/>
</dbReference>
<keyword evidence="8 9" id="KW-0472">Membrane</keyword>
<evidence type="ECO:0000256" key="6">
    <source>
        <dbReference type="ARBA" id="ARBA00022692"/>
    </source>
</evidence>
<evidence type="ECO:0000256" key="8">
    <source>
        <dbReference type="ARBA" id="ARBA00023136"/>
    </source>
</evidence>
<dbReference type="EMBL" id="JAINVB010000001">
    <property type="protein sequence ID" value="MCK0086291.1"/>
    <property type="molecule type" value="Genomic_DNA"/>
</dbReference>
<evidence type="ECO:0000313" key="13">
    <source>
        <dbReference type="EMBL" id="MDB1999974.1"/>
    </source>
</evidence>
<evidence type="ECO:0000256" key="7">
    <source>
        <dbReference type="ARBA" id="ARBA00022989"/>
    </source>
</evidence>
<accession>A0AAW6AVM3</accession>
<evidence type="ECO:0000256" key="4">
    <source>
        <dbReference type="ARBA" id="ARBA00022475"/>
    </source>
</evidence>
<comment type="caution">
    <text evidence="12">The sequence shown here is derived from an EMBL/GenBank/DDBJ whole genome shotgun (WGS) entry which is preliminary data.</text>
</comment>
<evidence type="ECO:0000259" key="11">
    <source>
        <dbReference type="PROSITE" id="PS50928"/>
    </source>
</evidence>
<evidence type="ECO:0000256" key="1">
    <source>
        <dbReference type="ARBA" id="ARBA00004651"/>
    </source>
</evidence>
<feature type="domain" description="ABC transmembrane type-1" evidence="11">
    <location>
        <begin position="6"/>
        <end position="211"/>
    </location>
</feature>
<feature type="transmembrane region" description="Helical" evidence="9">
    <location>
        <begin position="132"/>
        <end position="153"/>
    </location>
</feature>
<evidence type="ECO:0000256" key="2">
    <source>
        <dbReference type="ARBA" id="ARBA00007069"/>
    </source>
</evidence>
<dbReference type="NCBIfam" id="TIGR02141">
    <property type="entry name" value="modB_ABC"/>
    <property type="match status" value="1"/>
</dbReference>
<gene>
    <name evidence="12" type="primary">modB</name>
    <name evidence="12" type="ORF">K5I21_10505</name>
    <name evidence="13" type="ORF">PM006_07145</name>
</gene>
<dbReference type="RefSeq" id="WP_004462051.1">
    <property type="nucleotide sequence ID" value="NZ_BAABZD010000016.1"/>
</dbReference>
<dbReference type="InterPro" id="IPR011867">
    <property type="entry name" value="ModB_ABC"/>
</dbReference>
<proteinExistence type="inferred from homology"/>
<evidence type="ECO:0000256" key="3">
    <source>
        <dbReference type="ARBA" id="ARBA00022448"/>
    </source>
</evidence>
<dbReference type="PANTHER" id="PTHR30183:SF3">
    <property type="entry name" value="MOLYBDENUM TRANSPORT SYSTEM PERMEASE PROTEIN MODB"/>
    <property type="match status" value="1"/>
</dbReference>
<dbReference type="PANTHER" id="PTHR30183">
    <property type="entry name" value="MOLYBDENUM TRANSPORT SYSTEM PERMEASE PROTEIN MODB"/>
    <property type="match status" value="1"/>
</dbReference>
<reference evidence="12" key="1">
    <citation type="journal article" date="2022" name="Cell Host Microbe">
        <title>Colonization of the live biotherapeutic product VE303 and modulation of the microbiota and metabolites in healthy volunteers.</title>
        <authorList>
            <person name="Dsouza M."/>
            <person name="Menon R."/>
            <person name="Crossette E."/>
            <person name="Bhattarai S.K."/>
            <person name="Schneider J."/>
            <person name="Kim Y.G."/>
            <person name="Reddy S."/>
            <person name="Caballero S."/>
            <person name="Felix C."/>
            <person name="Cornacchione L."/>
            <person name="Hendrickson J."/>
            <person name="Watson A.R."/>
            <person name="Minot S.S."/>
            <person name="Greenfield N."/>
            <person name="Schopf L."/>
            <person name="Szabady R."/>
            <person name="Patarroyo J."/>
            <person name="Smith W."/>
            <person name="Harrison P."/>
            <person name="Kuijper E.J."/>
            <person name="Kelly C.P."/>
            <person name="Olle B."/>
            <person name="Bobilev D."/>
            <person name="Silber J.L."/>
            <person name="Bucci V."/>
            <person name="Roberts B."/>
            <person name="Faith J."/>
            <person name="Norman J.M."/>
        </authorList>
    </citation>
    <scope>NUCLEOTIDE SEQUENCE</scope>
    <source>
        <strain evidence="12">VE303-04</strain>
    </source>
</reference>
<keyword evidence="4 10" id="KW-1003">Cell membrane</keyword>
<keyword evidence="3 9" id="KW-0813">Transport</keyword>
<feature type="transmembrane region" description="Helical" evidence="9">
    <location>
        <begin position="41"/>
        <end position="68"/>
    </location>
</feature>
<evidence type="ECO:0000313" key="14">
    <source>
        <dbReference type="Proteomes" id="UP001203136"/>
    </source>
</evidence>
<organism evidence="12 14">
    <name type="scientific">Clostridium symbiosum</name>
    <name type="common">Bacteroides symbiosus</name>
    <dbReference type="NCBI Taxonomy" id="1512"/>
    <lineage>
        <taxon>Bacteria</taxon>
        <taxon>Bacillati</taxon>
        <taxon>Bacillota</taxon>
        <taxon>Clostridia</taxon>
        <taxon>Lachnospirales</taxon>
        <taxon>Lachnospiraceae</taxon>
        <taxon>Otoolea</taxon>
    </lineage>
</organism>